<dbReference type="OrthoDB" id="9810250at2"/>
<evidence type="ECO:0000256" key="2">
    <source>
        <dbReference type="PROSITE-ProRule" id="PRU00335"/>
    </source>
</evidence>
<dbReference type="Gene3D" id="1.10.357.10">
    <property type="entry name" value="Tetracycline Repressor, domain 2"/>
    <property type="match status" value="1"/>
</dbReference>
<organism evidence="5 6">
    <name type="scientific">Companilactobacillus nuruki</name>
    <dbReference type="NCBI Taxonomy" id="1993540"/>
    <lineage>
        <taxon>Bacteria</taxon>
        <taxon>Bacillati</taxon>
        <taxon>Bacillota</taxon>
        <taxon>Bacilli</taxon>
        <taxon>Lactobacillales</taxon>
        <taxon>Lactobacillaceae</taxon>
        <taxon>Companilactobacillus</taxon>
    </lineage>
</organism>
<dbReference type="PANTHER" id="PTHR43479:SF7">
    <property type="entry name" value="TETR-FAMILY TRANSCRIPTIONAL REGULATOR"/>
    <property type="match status" value="1"/>
</dbReference>
<accession>A0A2N7AWA9</accession>
<keyword evidence="3" id="KW-1133">Transmembrane helix</keyword>
<dbReference type="PROSITE" id="PS50977">
    <property type="entry name" value="HTH_TETR_2"/>
    <property type="match status" value="1"/>
</dbReference>
<keyword evidence="1 2" id="KW-0238">DNA-binding</keyword>
<dbReference type="PANTHER" id="PTHR43479">
    <property type="entry name" value="ACREF/ENVCD OPERON REPRESSOR-RELATED"/>
    <property type="match status" value="1"/>
</dbReference>
<evidence type="ECO:0000313" key="5">
    <source>
        <dbReference type="EMBL" id="PMD73040.1"/>
    </source>
</evidence>
<dbReference type="Proteomes" id="UP000235649">
    <property type="component" value="Unassembled WGS sequence"/>
</dbReference>
<protein>
    <recommendedName>
        <fullName evidence="4">HTH tetR-type domain-containing protein</fullName>
    </recommendedName>
</protein>
<dbReference type="SUPFAM" id="SSF46689">
    <property type="entry name" value="Homeodomain-like"/>
    <property type="match status" value="1"/>
</dbReference>
<dbReference type="InterPro" id="IPR009057">
    <property type="entry name" value="Homeodomain-like_sf"/>
</dbReference>
<dbReference type="GO" id="GO:0003677">
    <property type="term" value="F:DNA binding"/>
    <property type="evidence" value="ECO:0007669"/>
    <property type="project" value="UniProtKB-UniRule"/>
</dbReference>
<dbReference type="EMBL" id="NIPR01000005">
    <property type="protein sequence ID" value="PMD73040.1"/>
    <property type="molecule type" value="Genomic_DNA"/>
</dbReference>
<feature type="DNA-binding region" description="H-T-H motif" evidence="2">
    <location>
        <begin position="29"/>
        <end position="48"/>
    </location>
</feature>
<evidence type="ECO:0000256" key="1">
    <source>
        <dbReference type="ARBA" id="ARBA00023125"/>
    </source>
</evidence>
<dbReference type="InterPro" id="IPR039532">
    <property type="entry name" value="TetR_C_Firmicutes"/>
</dbReference>
<evidence type="ECO:0000313" key="6">
    <source>
        <dbReference type="Proteomes" id="UP000235649"/>
    </source>
</evidence>
<dbReference type="InterPro" id="IPR001647">
    <property type="entry name" value="HTH_TetR"/>
</dbReference>
<dbReference type="Pfam" id="PF14278">
    <property type="entry name" value="TetR_C_8"/>
    <property type="match status" value="1"/>
</dbReference>
<evidence type="ECO:0000259" key="4">
    <source>
        <dbReference type="PROSITE" id="PS50977"/>
    </source>
</evidence>
<proteinExistence type="predicted"/>
<comment type="caution">
    <text evidence="5">The sequence shown here is derived from an EMBL/GenBank/DDBJ whole genome shotgun (WGS) entry which is preliminary data.</text>
</comment>
<gene>
    <name evidence="5" type="ORF">CBP76_02595</name>
</gene>
<reference evidence="5 6" key="1">
    <citation type="submission" date="2017-05" db="EMBL/GenBank/DDBJ databases">
        <title>Lactobacillus nurukis nov., sp. nov., isolated from nuruk.</title>
        <authorList>
            <person name="Kim S.-J."/>
        </authorList>
    </citation>
    <scope>NUCLEOTIDE SEQUENCE [LARGE SCALE GENOMIC DNA]</scope>
    <source>
        <strain evidence="5 6">SYF10-1a</strain>
    </source>
</reference>
<keyword evidence="6" id="KW-1185">Reference proteome</keyword>
<keyword evidence="3" id="KW-0812">Transmembrane</keyword>
<feature type="transmembrane region" description="Helical" evidence="3">
    <location>
        <begin position="128"/>
        <end position="150"/>
    </location>
</feature>
<keyword evidence="3" id="KW-0472">Membrane</keyword>
<sequence>MSQRNTHSRIHLKKAFAELLSQKPIEQITVRDIVKQSGIARSTFYRNFENKDDFLTWLRNDLISETASKFAGSGKQIPDFEKFYQYASHNRRMLTSFLTDYHWPEFVQGLQSSAKKHYTSLLKGRQNIIPVNVLVAFLVGAHVNLFLYWLQSENPESPQNMAKYHKILAQNGILQGIDVKIP</sequence>
<name>A0A2N7AWA9_9LACO</name>
<dbReference type="Pfam" id="PF00440">
    <property type="entry name" value="TetR_N"/>
    <property type="match status" value="1"/>
</dbReference>
<feature type="domain" description="HTH tetR-type" evidence="4">
    <location>
        <begin position="6"/>
        <end position="66"/>
    </location>
</feature>
<dbReference type="InterPro" id="IPR050624">
    <property type="entry name" value="HTH-type_Tx_Regulator"/>
</dbReference>
<evidence type="ECO:0000256" key="3">
    <source>
        <dbReference type="SAM" id="Phobius"/>
    </source>
</evidence>
<dbReference type="RefSeq" id="WP_102195372.1">
    <property type="nucleotide sequence ID" value="NZ_NIPR01000005.1"/>
</dbReference>
<dbReference type="AlphaFoldDB" id="A0A2N7AWA9"/>